<gene>
    <name evidence="1" type="ORF">SSLN_LOCUS19363</name>
</gene>
<evidence type="ECO:0000313" key="1">
    <source>
        <dbReference type="EMBL" id="VDM05749.1"/>
    </source>
</evidence>
<dbReference type="Proteomes" id="UP000275846">
    <property type="component" value="Unassembled WGS sequence"/>
</dbReference>
<sequence>MAPLTPKPGGGGGESAADAANVHCTLDLVGGPRWTTVDLGGPRRWTSVDHGGPRRNRPAILFLLCTAAYLRKSVLEVPAIRTLLLQEPLVINR</sequence>
<proteinExistence type="predicted"/>
<dbReference type="WBParaSite" id="SSLN_0002009201-mRNA-1">
    <property type="protein sequence ID" value="SSLN_0002009201-mRNA-1"/>
    <property type="gene ID" value="SSLN_0002009201"/>
</dbReference>
<organism evidence="3">
    <name type="scientific">Schistocephalus solidus</name>
    <name type="common">Tapeworm</name>
    <dbReference type="NCBI Taxonomy" id="70667"/>
    <lineage>
        <taxon>Eukaryota</taxon>
        <taxon>Metazoa</taxon>
        <taxon>Spiralia</taxon>
        <taxon>Lophotrochozoa</taxon>
        <taxon>Platyhelminthes</taxon>
        <taxon>Cestoda</taxon>
        <taxon>Eucestoda</taxon>
        <taxon>Diphyllobothriidea</taxon>
        <taxon>Diphyllobothriidae</taxon>
        <taxon>Schistocephalus</taxon>
    </lineage>
</organism>
<reference evidence="3" key="1">
    <citation type="submission" date="2016-06" db="UniProtKB">
        <authorList>
            <consortium name="WormBaseParasite"/>
        </authorList>
    </citation>
    <scope>IDENTIFICATION</scope>
</reference>
<name>A0A183TSB5_SCHSO</name>
<accession>A0A183TSB5</accession>
<protein>
    <submittedName>
        <fullName evidence="1 3">Uncharacterized protein</fullName>
    </submittedName>
</protein>
<evidence type="ECO:0000313" key="3">
    <source>
        <dbReference type="WBParaSite" id="SSLN_0002009201-mRNA-1"/>
    </source>
</evidence>
<reference evidence="1 2" key="2">
    <citation type="submission" date="2018-11" db="EMBL/GenBank/DDBJ databases">
        <authorList>
            <consortium name="Pathogen Informatics"/>
        </authorList>
    </citation>
    <scope>NUCLEOTIDE SEQUENCE [LARGE SCALE GENOMIC DNA]</scope>
    <source>
        <strain evidence="1 2">NST_G2</strain>
    </source>
</reference>
<dbReference type="EMBL" id="UYSU01047204">
    <property type="protein sequence ID" value="VDM05749.1"/>
    <property type="molecule type" value="Genomic_DNA"/>
</dbReference>
<evidence type="ECO:0000313" key="2">
    <source>
        <dbReference type="Proteomes" id="UP000275846"/>
    </source>
</evidence>
<dbReference type="AlphaFoldDB" id="A0A183TSB5"/>
<keyword evidence="2" id="KW-1185">Reference proteome</keyword>